<evidence type="ECO:0000313" key="5">
    <source>
        <dbReference type="Proteomes" id="UP000050761"/>
    </source>
</evidence>
<sequence length="90" mass="10416">MTRRLQFILSTLIVFTAAVIIACGITVALLFMDINGFYKDAMSDMEHFKKIVSRSWKEMQLSLNEAPRRRRQAHPASDLQHFICKCDDQP</sequence>
<evidence type="ECO:0000256" key="2">
    <source>
        <dbReference type="SAM" id="Phobius"/>
    </source>
</evidence>
<accession>A0A183FA75</accession>
<gene>
    <name evidence="4" type="ORF">HPBE_LOCUS3068</name>
</gene>
<reference evidence="4 5" key="1">
    <citation type="submission" date="2018-11" db="EMBL/GenBank/DDBJ databases">
        <authorList>
            <consortium name="Pathogen Informatics"/>
        </authorList>
    </citation>
    <scope>NUCLEOTIDE SEQUENCE [LARGE SCALE GENOMIC DNA]</scope>
</reference>
<keyword evidence="1" id="KW-0677">Repeat</keyword>
<dbReference type="Proteomes" id="UP000050761">
    <property type="component" value="Unassembled WGS sequence"/>
</dbReference>
<evidence type="ECO:0000313" key="4">
    <source>
        <dbReference type="EMBL" id="VDO30659.1"/>
    </source>
</evidence>
<evidence type="ECO:0000256" key="1">
    <source>
        <dbReference type="ARBA" id="ARBA00022737"/>
    </source>
</evidence>
<dbReference type="EMBL" id="UZAH01006238">
    <property type="protein sequence ID" value="VDO30659.1"/>
    <property type="molecule type" value="Genomic_DNA"/>
</dbReference>
<keyword evidence="5" id="KW-1185">Reference proteome</keyword>
<dbReference type="GO" id="GO:0042302">
    <property type="term" value="F:structural constituent of cuticle"/>
    <property type="evidence" value="ECO:0007669"/>
    <property type="project" value="InterPro"/>
</dbReference>
<name>A0A183FA75_HELPZ</name>
<feature type="domain" description="Nematode cuticle collagen N-terminal" evidence="3">
    <location>
        <begin position="7"/>
        <end position="59"/>
    </location>
</feature>
<keyword evidence="2" id="KW-0812">Transmembrane</keyword>
<evidence type="ECO:0000313" key="6">
    <source>
        <dbReference type="WBParaSite" id="HPBE_0000306701-mRNA-1"/>
    </source>
</evidence>
<dbReference type="AlphaFoldDB" id="A0A183FA75"/>
<evidence type="ECO:0000259" key="3">
    <source>
        <dbReference type="SMART" id="SM01088"/>
    </source>
</evidence>
<reference evidence="6" key="2">
    <citation type="submission" date="2019-09" db="UniProtKB">
        <authorList>
            <consortium name="WormBaseParasite"/>
        </authorList>
    </citation>
    <scope>IDENTIFICATION</scope>
</reference>
<protein>
    <submittedName>
        <fullName evidence="6">Col_cuticle_N domain-containing protein</fullName>
    </submittedName>
</protein>
<dbReference type="SMART" id="SM01088">
    <property type="entry name" value="Col_cuticle_N"/>
    <property type="match status" value="1"/>
</dbReference>
<dbReference type="WBParaSite" id="HPBE_0000306701-mRNA-1">
    <property type="protein sequence ID" value="HPBE_0000306701-mRNA-1"/>
    <property type="gene ID" value="HPBE_0000306701"/>
</dbReference>
<organism evidence="5 6">
    <name type="scientific">Heligmosomoides polygyrus</name>
    <name type="common">Parasitic roundworm</name>
    <dbReference type="NCBI Taxonomy" id="6339"/>
    <lineage>
        <taxon>Eukaryota</taxon>
        <taxon>Metazoa</taxon>
        <taxon>Ecdysozoa</taxon>
        <taxon>Nematoda</taxon>
        <taxon>Chromadorea</taxon>
        <taxon>Rhabditida</taxon>
        <taxon>Rhabditina</taxon>
        <taxon>Rhabditomorpha</taxon>
        <taxon>Strongyloidea</taxon>
        <taxon>Heligmosomidae</taxon>
        <taxon>Heligmosomoides</taxon>
    </lineage>
</organism>
<dbReference type="Pfam" id="PF01484">
    <property type="entry name" value="Col_cuticle_N"/>
    <property type="match status" value="1"/>
</dbReference>
<keyword evidence="2" id="KW-0472">Membrane</keyword>
<proteinExistence type="predicted"/>
<keyword evidence="2" id="KW-1133">Transmembrane helix</keyword>
<dbReference type="InterPro" id="IPR002486">
    <property type="entry name" value="Col_cuticle_N"/>
</dbReference>
<accession>A0A3P7UG98</accession>
<dbReference type="PROSITE" id="PS51257">
    <property type="entry name" value="PROKAR_LIPOPROTEIN"/>
    <property type="match status" value="1"/>
</dbReference>
<dbReference type="OrthoDB" id="5873846at2759"/>
<feature type="transmembrane region" description="Helical" evidence="2">
    <location>
        <begin position="7"/>
        <end position="32"/>
    </location>
</feature>